<accession>A0AAW1M740</accession>
<evidence type="ECO:0000313" key="5">
    <source>
        <dbReference type="Proteomes" id="UP001458880"/>
    </source>
</evidence>
<dbReference type="Proteomes" id="UP001458880">
    <property type="component" value="Unassembled WGS sequence"/>
</dbReference>
<dbReference type="SUPFAM" id="SSF53659">
    <property type="entry name" value="Isocitrate/Isopropylmalate dehydrogenase-like"/>
    <property type="match status" value="1"/>
</dbReference>
<dbReference type="InterPro" id="IPR019818">
    <property type="entry name" value="IsoCit/isopropylmalate_DH_CS"/>
</dbReference>
<dbReference type="SMART" id="SM01329">
    <property type="entry name" value="Iso_dh"/>
    <property type="match status" value="1"/>
</dbReference>
<evidence type="ECO:0000256" key="1">
    <source>
        <dbReference type="ARBA" id="ARBA00007769"/>
    </source>
</evidence>
<dbReference type="GO" id="GO:0000287">
    <property type="term" value="F:magnesium ion binding"/>
    <property type="evidence" value="ECO:0007669"/>
    <property type="project" value="InterPro"/>
</dbReference>
<dbReference type="PANTHER" id="PTHR11835:SF42">
    <property type="entry name" value="ISOCITRATE DEHYDROGENASE [NAD] SUBUNIT BETA, MITOCHONDRIAL"/>
    <property type="match status" value="1"/>
</dbReference>
<dbReference type="AlphaFoldDB" id="A0AAW1M740"/>
<dbReference type="EMBL" id="JASPKY010000061">
    <property type="protein sequence ID" value="KAK9744188.1"/>
    <property type="molecule type" value="Genomic_DNA"/>
</dbReference>
<dbReference type="GO" id="GO:0051287">
    <property type="term" value="F:NAD binding"/>
    <property type="evidence" value="ECO:0007669"/>
    <property type="project" value="InterPro"/>
</dbReference>
<comment type="caution">
    <text evidence="4">The sequence shown here is derived from an EMBL/GenBank/DDBJ whole genome shotgun (WGS) entry which is preliminary data.</text>
</comment>
<dbReference type="InterPro" id="IPR024084">
    <property type="entry name" value="IsoPropMal-DH-like_dom"/>
</dbReference>
<comment type="similarity">
    <text evidence="1">Belongs to the isocitrate and isopropylmalate dehydrogenases family.</text>
</comment>
<dbReference type="Gene3D" id="3.40.718.10">
    <property type="entry name" value="Isopropylmalate Dehydrogenase"/>
    <property type="match status" value="1"/>
</dbReference>
<evidence type="ECO:0000313" key="4">
    <source>
        <dbReference type="EMBL" id="KAK9744188.1"/>
    </source>
</evidence>
<name>A0AAW1M740_POPJA</name>
<dbReference type="GO" id="GO:0005739">
    <property type="term" value="C:mitochondrion"/>
    <property type="evidence" value="ECO:0007669"/>
    <property type="project" value="TreeGrafter"/>
</dbReference>
<dbReference type="Pfam" id="PF00180">
    <property type="entry name" value="Iso_dh"/>
    <property type="match status" value="1"/>
</dbReference>
<dbReference type="GO" id="GO:0006099">
    <property type="term" value="P:tricarboxylic acid cycle"/>
    <property type="evidence" value="ECO:0007669"/>
    <property type="project" value="UniProtKB-KW"/>
</dbReference>
<protein>
    <submittedName>
        <fullName evidence="4">Isocitrate/isopropylmalate dehydrogenase</fullName>
    </submittedName>
</protein>
<dbReference type="GO" id="GO:0006102">
    <property type="term" value="P:isocitrate metabolic process"/>
    <property type="evidence" value="ECO:0007669"/>
    <property type="project" value="TreeGrafter"/>
</dbReference>
<evidence type="ECO:0000259" key="3">
    <source>
        <dbReference type="SMART" id="SM01329"/>
    </source>
</evidence>
<reference evidence="4 5" key="1">
    <citation type="journal article" date="2024" name="BMC Genomics">
        <title>De novo assembly and annotation of Popillia japonica's genome with initial clues to its potential as an invasive pest.</title>
        <authorList>
            <person name="Cucini C."/>
            <person name="Boschi S."/>
            <person name="Funari R."/>
            <person name="Cardaioli E."/>
            <person name="Iannotti N."/>
            <person name="Marturano G."/>
            <person name="Paoli F."/>
            <person name="Bruttini M."/>
            <person name="Carapelli A."/>
            <person name="Frati F."/>
            <person name="Nardi F."/>
        </authorList>
    </citation>
    <scope>NUCLEOTIDE SEQUENCE [LARGE SCALE GENOMIC DNA]</scope>
    <source>
        <strain evidence="4">DMR45628</strain>
    </source>
</reference>
<organism evidence="4 5">
    <name type="scientific">Popillia japonica</name>
    <name type="common">Japanese beetle</name>
    <dbReference type="NCBI Taxonomy" id="7064"/>
    <lineage>
        <taxon>Eukaryota</taxon>
        <taxon>Metazoa</taxon>
        <taxon>Ecdysozoa</taxon>
        <taxon>Arthropoda</taxon>
        <taxon>Hexapoda</taxon>
        <taxon>Insecta</taxon>
        <taxon>Pterygota</taxon>
        <taxon>Neoptera</taxon>
        <taxon>Endopterygota</taxon>
        <taxon>Coleoptera</taxon>
        <taxon>Polyphaga</taxon>
        <taxon>Scarabaeiformia</taxon>
        <taxon>Scarabaeidae</taxon>
        <taxon>Rutelinae</taxon>
        <taxon>Popillia</taxon>
    </lineage>
</organism>
<keyword evidence="2" id="KW-0816">Tricarboxylic acid cycle</keyword>
<dbReference type="PROSITE" id="PS00470">
    <property type="entry name" value="IDH_IMDH"/>
    <property type="match status" value="1"/>
</dbReference>
<feature type="domain" description="Isopropylmalate dehydrogenase-like" evidence="3">
    <location>
        <begin position="16"/>
        <end position="340"/>
    </location>
</feature>
<proteinExistence type="inferred from homology"/>
<keyword evidence="5" id="KW-1185">Reference proteome</keyword>
<dbReference type="GO" id="GO:0016616">
    <property type="term" value="F:oxidoreductase activity, acting on the CH-OH group of donors, NAD or NADP as acceptor"/>
    <property type="evidence" value="ECO:0007669"/>
    <property type="project" value="InterPro"/>
</dbReference>
<gene>
    <name evidence="4" type="ORF">QE152_g7994</name>
</gene>
<evidence type="ECO:0000256" key="2">
    <source>
        <dbReference type="ARBA" id="ARBA00022532"/>
    </source>
</evidence>
<dbReference type="PANTHER" id="PTHR11835">
    <property type="entry name" value="DECARBOXYLATING DEHYDROGENASES-ISOCITRATE, ISOPROPYLMALATE, TARTRATE"/>
    <property type="match status" value="1"/>
</dbReference>
<sequence>MGLPACKSCHIYHDKRVCALIPGDGVGSELVKSVQTVFNEMKIPVLLDELFVSKHSERSINDAIDAIQKYGLCLKTPFDNYEPAFTGPYQNLNVRIRVVLNGYASVSHIKSIPGVRTRHDDVDFYIIREQTETAHANLEHQSVKGVVECLQVATWQKSSRIAKFAFDYATKLKRNSVVCVHKADVMRLSDGLFLNCCREVSKLYPRINLASLEVDTAMKELVSNPQKFDVLVMPNLYGNIASNLGVGLIGGAGICAGATYSPECVIFEPAAHHTYAQATGKNIANPTGMLLCAVKMLHHVNLGDYARQLQSAVFSVLEEGKIRTRDVGGRASTTQFTEEVIRHMQKMDGGVELNSEQNLIN</sequence>